<proteinExistence type="predicted"/>
<organism evidence="2">
    <name type="scientific">Spodoptera frugiperda</name>
    <name type="common">Fall armyworm</name>
    <dbReference type="NCBI Taxonomy" id="7108"/>
    <lineage>
        <taxon>Eukaryota</taxon>
        <taxon>Metazoa</taxon>
        <taxon>Ecdysozoa</taxon>
        <taxon>Arthropoda</taxon>
        <taxon>Hexapoda</taxon>
        <taxon>Insecta</taxon>
        <taxon>Pterygota</taxon>
        <taxon>Neoptera</taxon>
        <taxon>Endopterygota</taxon>
        <taxon>Lepidoptera</taxon>
        <taxon>Glossata</taxon>
        <taxon>Ditrysia</taxon>
        <taxon>Noctuoidea</taxon>
        <taxon>Noctuidae</taxon>
        <taxon>Amphipyrinae</taxon>
        <taxon>Spodoptera</taxon>
    </lineage>
</organism>
<dbReference type="EMBL" id="ODYU01011486">
    <property type="protein sequence ID" value="SOQ57241.1"/>
    <property type="molecule type" value="Genomic_DNA"/>
</dbReference>
<protein>
    <submittedName>
        <fullName evidence="2">SFRICE_031337</fullName>
    </submittedName>
</protein>
<dbReference type="AlphaFoldDB" id="A0A2H1WW10"/>
<accession>A0A2H1WW10</accession>
<evidence type="ECO:0000256" key="1">
    <source>
        <dbReference type="SAM" id="SignalP"/>
    </source>
</evidence>
<feature type="signal peptide" evidence="1">
    <location>
        <begin position="1"/>
        <end position="18"/>
    </location>
</feature>
<reference evidence="2" key="1">
    <citation type="submission" date="2016-07" db="EMBL/GenBank/DDBJ databases">
        <authorList>
            <person name="Bretaudeau A."/>
        </authorList>
    </citation>
    <scope>NUCLEOTIDE SEQUENCE</scope>
    <source>
        <strain evidence="2">Rice</strain>
        <tissue evidence="2">Whole body</tissue>
    </source>
</reference>
<gene>
    <name evidence="2" type="ORF">SFRICE_031337</name>
</gene>
<sequence length="90" mass="10079">MTVIWKLDALLLHVVVHGCDVIRNHIISTACNWPLITRGLISHGEGLCCLITTLAQCRLMISNPYLEHIGPGFLPMFSFCKTFSLKLNDL</sequence>
<feature type="chain" id="PRO_5013803113" evidence="1">
    <location>
        <begin position="19"/>
        <end position="90"/>
    </location>
</feature>
<name>A0A2H1WW10_SPOFR</name>
<evidence type="ECO:0000313" key="2">
    <source>
        <dbReference type="EMBL" id="SOQ57241.1"/>
    </source>
</evidence>
<keyword evidence="1" id="KW-0732">Signal</keyword>